<dbReference type="InterPro" id="IPR052756">
    <property type="entry name" value="Alkyne_AA_exporter"/>
</dbReference>
<dbReference type="EMBL" id="QQAZ01000001">
    <property type="protein sequence ID" value="RDI55483.1"/>
    <property type="molecule type" value="Genomic_DNA"/>
</dbReference>
<feature type="transmembrane region" description="Helical" evidence="3">
    <location>
        <begin position="293"/>
        <end position="309"/>
    </location>
</feature>
<organism evidence="5 6">
    <name type="scientific">Nocardia mexicana</name>
    <dbReference type="NCBI Taxonomy" id="279262"/>
    <lineage>
        <taxon>Bacteria</taxon>
        <taxon>Bacillati</taxon>
        <taxon>Actinomycetota</taxon>
        <taxon>Actinomycetes</taxon>
        <taxon>Mycobacteriales</taxon>
        <taxon>Nocardiaceae</taxon>
        <taxon>Nocardia</taxon>
    </lineage>
</organism>
<evidence type="ECO:0000313" key="6">
    <source>
        <dbReference type="Proteomes" id="UP000255355"/>
    </source>
</evidence>
<dbReference type="PANTHER" id="PTHR12715">
    <property type="entry name" value="TRANSPORTER, DRUG/METABOLITE EXPORTER FAMILY"/>
    <property type="match status" value="1"/>
</dbReference>
<feature type="transmembrane region" description="Helical" evidence="3">
    <location>
        <begin position="242"/>
        <end position="261"/>
    </location>
</feature>
<feature type="compositionally biased region" description="Low complexity" evidence="2">
    <location>
        <begin position="318"/>
        <end position="327"/>
    </location>
</feature>
<evidence type="ECO:0000259" key="4">
    <source>
        <dbReference type="Pfam" id="PF00892"/>
    </source>
</evidence>
<feature type="transmembrane region" description="Helical" evidence="3">
    <location>
        <begin position="93"/>
        <end position="112"/>
    </location>
</feature>
<feature type="domain" description="EamA" evidence="4">
    <location>
        <begin position="33"/>
        <end position="166"/>
    </location>
</feature>
<keyword evidence="3" id="KW-0472">Membrane</keyword>
<feature type="domain" description="EamA" evidence="4">
    <location>
        <begin position="176"/>
        <end position="309"/>
    </location>
</feature>
<feature type="transmembrane region" description="Helical" evidence="3">
    <location>
        <begin position="150"/>
        <end position="169"/>
    </location>
</feature>
<name>A0A370HE20_9NOCA</name>
<protein>
    <submittedName>
        <fullName evidence="5">Drug/metabolite transporter (DMT)-like permease</fullName>
    </submittedName>
</protein>
<dbReference type="SUPFAM" id="SSF103481">
    <property type="entry name" value="Multidrug resistance efflux transporter EmrE"/>
    <property type="match status" value="2"/>
</dbReference>
<dbReference type="PANTHER" id="PTHR12715:SF4">
    <property type="entry name" value="EAMA DOMAIN-CONTAINING PROTEIN"/>
    <property type="match status" value="1"/>
</dbReference>
<feature type="transmembrane region" description="Helical" evidence="3">
    <location>
        <begin position="61"/>
        <end position="81"/>
    </location>
</feature>
<feature type="transmembrane region" description="Helical" evidence="3">
    <location>
        <begin position="29"/>
        <end position="49"/>
    </location>
</feature>
<feature type="region of interest" description="Disordered" evidence="2">
    <location>
        <begin position="314"/>
        <end position="333"/>
    </location>
</feature>
<dbReference type="OrthoDB" id="3744378at2"/>
<feature type="transmembrane region" description="Helical" evidence="3">
    <location>
        <begin position="201"/>
        <end position="222"/>
    </location>
</feature>
<keyword evidence="3" id="KW-0812">Transmembrane</keyword>
<dbReference type="InterPro" id="IPR037185">
    <property type="entry name" value="EmrE-like"/>
</dbReference>
<sequence length="333" mass="34526">MRGGDDVRVTTDLRTRAAARLSPRGNPDLTTAAAALVTVVLWASAFIAIRDAGSALSPAPMALLRLAVAAVALTVLVGFRGHVLRHIPRSKRALLLVAAYAVLWLAGYTVALNAGERHVDAGTAALLVNLAPLLVAFGAAALLDERLSAMLVTGALVSLGGVAIIAFSSGGHRDGLGVLLCLIAAVLYAAGVLVQKPAMAYVDPLTAIWLGCVIATVVLLPWTPQLVTELAAAPGRVAFDGIYLGLFPTAIGFTTWSYALRRTDAGRLTASTYAVPAISILLSWLLLGEIPTAWGLLGGTLCLIGVAISRRTRRPKTTEPATPAPADTPDHIS</sequence>
<feature type="transmembrane region" description="Helical" evidence="3">
    <location>
        <begin position="124"/>
        <end position="143"/>
    </location>
</feature>
<keyword evidence="3" id="KW-1133">Transmembrane helix</keyword>
<accession>A0A370HE20</accession>
<dbReference type="STRING" id="1210089.GCA_001613165_04604"/>
<dbReference type="GO" id="GO:0016020">
    <property type="term" value="C:membrane"/>
    <property type="evidence" value="ECO:0007669"/>
    <property type="project" value="InterPro"/>
</dbReference>
<dbReference type="InterPro" id="IPR000620">
    <property type="entry name" value="EamA_dom"/>
</dbReference>
<dbReference type="AlphaFoldDB" id="A0A370HE20"/>
<keyword evidence="6" id="KW-1185">Reference proteome</keyword>
<gene>
    <name evidence="5" type="ORF">DFR68_101316</name>
</gene>
<feature type="transmembrane region" description="Helical" evidence="3">
    <location>
        <begin position="268"/>
        <end position="287"/>
    </location>
</feature>
<feature type="transmembrane region" description="Helical" evidence="3">
    <location>
        <begin position="175"/>
        <end position="194"/>
    </location>
</feature>
<dbReference type="Pfam" id="PF00892">
    <property type="entry name" value="EamA"/>
    <property type="match status" value="2"/>
</dbReference>
<evidence type="ECO:0000313" key="5">
    <source>
        <dbReference type="EMBL" id="RDI55483.1"/>
    </source>
</evidence>
<evidence type="ECO:0000256" key="3">
    <source>
        <dbReference type="SAM" id="Phobius"/>
    </source>
</evidence>
<evidence type="ECO:0000256" key="1">
    <source>
        <dbReference type="ARBA" id="ARBA00007362"/>
    </source>
</evidence>
<reference evidence="5 6" key="1">
    <citation type="submission" date="2018-07" db="EMBL/GenBank/DDBJ databases">
        <title>Genomic Encyclopedia of Type Strains, Phase IV (KMG-IV): sequencing the most valuable type-strain genomes for metagenomic binning, comparative biology and taxonomic classification.</title>
        <authorList>
            <person name="Goeker M."/>
        </authorList>
    </citation>
    <scope>NUCLEOTIDE SEQUENCE [LARGE SCALE GENOMIC DNA]</scope>
    <source>
        <strain evidence="5 6">DSM 44952</strain>
    </source>
</reference>
<dbReference type="Proteomes" id="UP000255355">
    <property type="component" value="Unassembled WGS sequence"/>
</dbReference>
<comment type="caution">
    <text evidence="5">The sequence shown here is derived from an EMBL/GenBank/DDBJ whole genome shotgun (WGS) entry which is preliminary data.</text>
</comment>
<comment type="similarity">
    <text evidence="1">Belongs to the EamA transporter family.</text>
</comment>
<proteinExistence type="inferred from homology"/>
<evidence type="ECO:0000256" key="2">
    <source>
        <dbReference type="SAM" id="MobiDB-lite"/>
    </source>
</evidence>